<comment type="caution">
    <text evidence="2">The sequence shown here is derived from an EMBL/GenBank/DDBJ whole genome shotgun (WGS) entry which is preliminary data.</text>
</comment>
<dbReference type="EMBL" id="BAAALF010000130">
    <property type="protein sequence ID" value="GAA1258698.1"/>
    <property type="molecule type" value="Genomic_DNA"/>
</dbReference>
<sequence length="300" mass="31256">MPDYLWSRAARAVAVSALAFATTVAAVGAAGATSPEDHPFEVSVGASGIQAPETGVGGLVSFRIRTDDPNGRQLQLLRPHAGVTFDQVLHDLADAVSTKPATAAVGAKAVRGEADALGGALVTPQVHEQFTEEVAPGAVYLLDLTAFRADPAHPVSKRLDLAGTNGQAANQARYPDGAVLQRDTSAGPRFRTDTVDHAHLAYLVHNESSQLHEMQLRPVAADTTDAQLQNYFAATALGLPAQSPFTGPATGFGAISPEHGALVQAHGLLPGRYALLCLLPDEQFGLTNAALGMHQIVTLQ</sequence>
<dbReference type="Proteomes" id="UP001500037">
    <property type="component" value="Unassembled WGS sequence"/>
</dbReference>
<dbReference type="RefSeq" id="WP_344444807.1">
    <property type="nucleotide sequence ID" value="NZ_BAAALF010000130.1"/>
</dbReference>
<protein>
    <recommendedName>
        <fullName evidence="4">Secreted protein</fullName>
    </recommendedName>
</protein>
<feature type="chain" id="PRO_5045827956" description="Secreted protein" evidence="1">
    <location>
        <begin position="22"/>
        <end position="300"/>
    </location>
</feature>
<keyword evidence="1" id="KW-0732">Signal</keyword>
<accession>A0ABN1WPC0</accession>
<gene>
    <name evidence="2" type="ORF">GCM10009665_56070</name>
</gene>
<organism evidence="2 3">
    <name type="scientific">Kitasatospora nipponensis</name>
    <dbReference type="NCBI Taxonomy" id="258049"/>
    <lineage>
        <taxon>Bacteria</taxon>
        <taxon>Bacillati</taxon>
        <taxon>Actinomycetota</taxon>
        <taxon>Actinomycetes</taxon>
        <taxon>Kitasatosporales</taxon>
        <taxon>Streptomycetaceae</taxon>
        <taxon>Kitasatospora</taxon>
    </lineage>
</organism>
<evidence type="ECO:0008006" key="4">
    <source>
        <dbReference type="Google" id="ProtNLM"/>
    </source>
</evidence>
<evidence type="ECO:0000313" key="3">
    <source>
        <dbReference type="Proteomes" id="UP001500037"/>
    </source>
</evidence>
<reference evidence="2 3" key="1">
    <citation type="journal article" date="2019" name="Int. J. Syst. Evol. Microbiol.">
        <title>The Global Catalogue of Microorganisms (GCM) 10K type strain sequencing project: providing services to taxonomists for standard genome sequencing and annotation.</title>
        <authorList>
            <consortium name="The Broad Institute Genomics Platform"/>
            <consortium name="The Broad Institute Genome Sequencing Center for Infectious Disease"/>
            <person name="Wu L."/>
            <person name="Ma J."/>
        </authorList>
    </citation>
    <scope>NUCLEOTIDE SEQUENCE [LARGE SCALE GENOMIC DNA]</scope>
    <source>
        <strain evidence="2 3">JCM 13004</strain>
    </source>
</reference>
<name>A0ABN1WPC0_9ACTN</name>
<evidence type="ECO:0000256" key="1">
    <source>
        <dbReference type="SAM" id="SignalP"/>
    </source>
</evidence>
<proteinExistence type="predicted"/>
<keyword evidence="3" id="KW-1185">Reference proteome</keyword>
<feature type="signal peptide" evidence="1">
    <location>
        <begin position="1"/>
        <end position="21"/>
    </location>
</feature>
<evidence type="ECO:0000313" key="2">
    <source>
        <dbReference type="EMBL" id="GAA1258698.1"/>
    </source>
</evidence>